<protein>
    <recommendedName>
        <fullName evidence="7">RING-type domain-containing protein</fullName>
    </recommendedName>
</protein>
<feature type="compositionally biased region" description="Basic residues" evidence="4">
    <location>
        <begin position="199"/>
        <end position="209"/>
    </location>
</feature>
<dbReference type="AlphaFoldDB" id="A0A428TDE1"/>
<feature type="compositionally biased region" description="Low complexity" evidence="4">
    <location>
        <begin position="427"/>
        <end position="438"/>
    </location>
</feature>
<feature type="region of interest" description="Disordered" evidence="4">
    <location>
        <begin position="251"/>
        <end position="485"/>
    </location>
</feature>
<proteinExistence type="predicted"/>
<feature type="compositionally biased region" description="Polar residues" evidence="4">
    <location>
        <begin position="333"/>
        <end position="348"/>
    </location>
</feature>
<feature type="compositionally biased region" description="Polar residues" evidence="4">
    <location>
        <begin position="407"/>
        <end position="426"/>
    </location>
</feature>
<keyword evidence="3" id="KW-0862">Zinc</keyword>
<dbReference type="GO" id="GO:0008270">
    <property type="term" value="F:zinc ion binding"/>
    <property type="evidence" value="ECO:0007669"/>
    <property type="project" value="UniProtKB-KW"/>
</dbReference>
<feature type="compositionally biased region" description="Polar residues" evidence="4">
    <location>
        <begin position="302"/>
        <end position="323"/>
    </location>
</feature>
<evidence type="ECO:0000313" key="5">
    <source>
        <dbReference type="EMBL" id="RSM00043.1"/>
    </source>
</evidence>
<feature type="compositionally biased region" description="Low complexity" evidence="4">
    <location>
        <begin position="135"/>
        <end position="145"/>
    </location>
</feature>
<feature type="compositionally biased region" description="Low complexity" evidence="4">
    <location>
        <begin position="88"/>
        <end position="99"/>
    </location>
</feature>
<gene>
    <name evidence="5" type="ORF">CEP52_009370</name>
</gene>
<evidence type="ECO:0000313" key="6">
    <source>
        <dbReference type="Proteomes" id="UP000287144"/>
    </source>
</evidence>
<feature type="region of interest" description="Disordered" evidence="4">
    <location>
        <begin position="33"/>
        <end position="217"/>
    </location>
</feature>
<reference evidence="5 6" key="1">
    <citation type="submission" date="2017-06" db="EMBL/GenBank/DDBJ databases">
        <title>Comparative genomic analysis of Ambrosia Fusariam Clade fungi.</title>
        <authorList>
            <person name="Stajich J.E."/>
            <person name="Carrillo J."/>
            <person name="Kijimoto T."/>
            <person name="Eskalen A."/>
            <person name="O'Donnell K."/>
            <person name="Kasson M."/>
        </authorList>
    </citation>
    <scope>NUCLEOTIDE SEQUENCE [LARGE SCALE GENOMIC DNA]</scope>
    <source>
        <strain evidence="5 6">NRRL62579</strain>
    </source>
</reference>
<comment type="caution">
    <text evidence="5">The sequence shown here is derived from an EMBL/GenBank/DDBJ whole genome shotgun (WGS) entry which is preliminary data.</text>
</comment>
<keyword evidence="6" id="KW-1185">Reference proteome</keyword>
<organism evidence="5 6">
    <name type="scientific">Fusarium oligoseptatum</name>
    <dbReference type="NCBI Taxonomy" id="2604345"/>
    <lineage>
        <taxon>Eukaryota</taxon>
        <taxon>Fungi</taxon>
        <taxon>Dikarya</taxon>
        <taxon>Ascomycota</taxon>
        <taxon>Pezizomycotina</taxon>
        <taxon>Sordariomycetes</taxon>
        <taxon>Hypocreomycetidae</taxon>
        <taxon>Hypocreales</taxon>
        <taxon>Nectriaceae</taxon>
        <taxon>Fusarium</taxon>
        <taxon>Fusarium solani species complex</taxon>
    </lineage>
</organism>
<feature type="compositionally biased region" description="Polar residues" evidence="4">
    <location>
        <begin position="277"/>
        <end position="294"/>
    </location>
</feature>
<keyword evidence="1" id="KW-0479">Metal-binding</keyword>
<feature type="compositionally biased region" description="Low complexity" evidence="4">
    <location>
        <begin position="385"/>
        <end position="406"/>
    </location>
</feature>
<accession>A0A428TDE1</accession>
<dbReference type="STRING" id="1325735.A0A428TDE1"/>
<dbReference type="PROSITE" id="PS00518">
    <property type="entry name" value="ZF_RING_1"/>
    <property type="match status" value="1"/>
</dbReference>
<name>A0A428TDE1_9HYPO</name>
<evidence type="ECO:0000256" key="4">
    <source>
        <dbReference type="SAM" id="MobiDB-lite"/>
    </source>
</evidence>
<evidence type="ECO:0000256" key="3">
    <source>
        <dbReference type="ARBA" id="ARBA00022833"/>
    </source>
</evidence>
<feature type="compositionally biased region" description="Polar residues" evidence="4">
    <location>
        <begin position="447"/>
        <end position="465"/>
    </location>
</feature>
<dbReference type="InterPro" id="IPR017907">
    <property type="entry name" value="Znf_RING_CS"/>
</dbReference>
<feature type="compositionally biased region" description="Polar residues" evidence="4">
    <location>
        <begin position="375"/>
        <end position="384"/>
    </location>
</feature>
<feature type="region of interest" description="Disordered" evidence="4">
    <location>
        <begin position="609"/>
        <end position="629"/>
    </location>
</feature>
<sequence>MDDEDSLSHRLAIKLLLEELEIDDALKEKRRLRASREVVVDRDPEESTGLPSGTSTHADRLRDLYQDTLGPSVIGHSSQETAGENEAVVDAAGDAGVAAEPSTAPVKDDDGNEEDDDDLYRDDGVTINLQPRSSPAPDAATTPAPVIGEDEDFNHDDEAAISRKPKTSPTPTAALSPSLAPGNTEDISRDVSVTPQQPRTRKVPPRSKKPLTTPDLAEVRRIAAEARRRDPLSNLPVETNDRRRTVCGLAQAVGTPSQRSQPVVIHEDKEDDDLISFENTVTFRPQSESSSLRSMASDPCLSGTSSLHADIPSSTRPLSSRPDNSGRFASSRILGSQTSRPETTSLPSRRSGYPRPGTLSRYPQSSRLNGPWRSGVTSTRPETTSLHSQSSRPESSRPLRSQFSSSIRSETIGSPGSEPSCSLSPETTSLRSQTSSLRPEAPHRSTPFGSLHSQPLSPRFESSANPRLEDNVLPRGTSPETDPDKENVFCHDCGKDGEGSVWCACGHYYCHQCLGRIVESSLGGDSSPFPPLCCGKPVPVDVNSTIFDKDVLKAFMEKKLGLPLSEREDRSKQQTVRDGRREGRKQCQRCSRFLGQNEAVCPCGTTVAPQQLSRPGPRPAPSGSGCPHVEWKSRHGAGTCDRCGVYLWRFRMECGGCGLSVCMGCHAFLRG</sequence>
<feature type="compositionally biased region" description="Acidic residues" evidence="4">
    <location>
        <begin position="110"/>
        <end position="120"/>
    </location>
</feature>
<evidence type="ECO:0008006" key="7">
    <source>
        <dbReference type="Google" id="ProtNLM"/>
    </source>
</evidence>
<evidence type="ECO:0000256" key="1">
    <source>
        <dbReference type="ARBA" id="ARBA00022723"/>
    </source>
</evidence>
<dbReference type="EMBL" id="NKCK01000098">
    <property type="protein sequence ID" value="RSM00043.1"/>
    <property type="molecule type" value="Genomic_DNA"/>
</dbReference>
<keyword evidence="2" id="KW-0863">Zinc-finger</keyword>
<evidence type="ECO:0000256" key="2">
    <source>
        <dbReference type="ARBA" id="ARBA00022771"/>
    </source>
</evidence>
<dbReference type="Proteomes" id="UP000287144">
    <property type="component" value="Unassembled WGS sequence"/>
</dbReference>